<dbReference type="PANTHER" id="PTHR28185:SF1">
    <property type="entry name" value="MITOCHONDRIAL DISTRIBUTION AND MORPHOLOGY PROTEIN 34"/>
    <property type="match status" value="1"/>
</dbReference>
<evidence type="ECO:0000256" key="4">
    <source>
        <dbReference type="ARBA" id="ARBA00022692"/>
    </source>
</evidence>
<keyword evidence="6" id="KW-0445">Lipid transport</keyword>
<evidence type="ECO:0000256" key="11">
    <source>
        <dbReference type="SAM" id="MobiDB-lite"/>
    </source>
</evidence>
<comment type="similarity">
    <text evidence="10">Belongs to the MDM34 family.</text>
</comment>
<evidence type="ECO:0000256" key="7">
    <source>
        <dbReference type="ARBA" id="ARBA00023121"/>
    </source>
</evidence>
<comment type="caution">
    <text evidence="13">The sequence shown here is derived from an EMBL/GenBank/DDBJ whole genome shotgun (WGS) entry which is preliminary data.</text>
</comment>
<feature type="region of interest" description="Disordered" evidence="11">
    <location>
        <begin position="211"/>
        <end position="240"/>
    </location>
</feature>
<keyword evidence="3 10" id="KW-1134">Transmembrane beta strand</keyword>
<keyword evidence="7" id="KW-0446">Lipid-binding</keyword>
<dbReference type="GO" id="GO:0007005">
    <property type="term" value="P:mitochondrion organization"/>
    <property type="evidence" value="ECO:0007669"/>
    <property type="project" value="InterPro"/>
</dbReference>
<evidence type="ECO:0000256" key="6">
    <source>
        <dbReference type="ARBA" id="ARBA00023055"/>
    </source>
</evidence>
<evidence type="ECO:0000256" key="9">
    <source>
        <dbReference type="ARBA" id="ARBA00023136"/>
    </source>
</evidence>
<dbReference type="Pfam" id="PF26545">
    <property type="entry name" value="Mdm34_N"/>
    <property type="match status" value="1"/>
</dbReference>
<accession>A0A261Y4T1</accession>
<dbReference type="EMBL" id="MVBO01000012">
    <property type="protein sequence ID" value="OZJ05626.1"/>
    <property type="molecule type" value="Genomic_DNA"/>
</dbReference>
<protein>
    <recommendedName>
        <fullName evidence="10">Mitochondrial distribution and morphology protein 34</fullName>
    </recommendedName>
</protein>
<name>A0A261Y4T1_9FUNG</name>
<evidence type="ECO:0000256" key="5">
    <source>
        <dbReference type="ARBA" id="ARBA00022787"/>
    </source>
</evidence>
<evidence type="ECO:0000256" key="2">
    <source>
        <dbReference type="ARBA" id="ARBA00022448"/>
    </source>
</evidence>
<comment type="domain">
    <text evidence="10">Lacks alpha-helical transmembrane segments, suggesting that it resides in the membrane via beta-sheet conformations similar to those predicted for other outer membrane proteins and porin.</text>
</comment>
<dbReference type="GO" id="GO:1990456">
    <property type="term" value="P:mitochondrion-endoplasmic reticulum membrane tethering"/>
    <property type="evidence" value="ECO:0007669"/>
    <property type="project" value="TreeGrafter"/>
</dbReference>
<evidence type="ECO:0000256" key="1">
    <source>
        <dbReference type="ARBA" id="ARBA00004370"/>
    </source>
</evidence>
<comment type="subcellular location">
    <subcellularLocation>
        <location evidence="1">Membrane</location>
    </subcellularLocation>
    <subcellularLocation>
        <location evidence="10">Mitochondrion outer membrane</location>
        <topology evidence="10">Multi-pass membrane protein</topology>
    </subcellularLocation>
    <text evidence="10">The ERMES/MDM complex localizes to a few discrete foci (around 10 per single cell), that represent mitochondria-endoplasmic reticulum junctions. These foci are often found next to mtDNA nucleoids.</text>
</comment>
<feature type="region of interest" description="Disordered" evidence="11">
    <location>
        <begin position="544"/>
        <end position="566"/>
    </location>
</feature>
<evidence type="ECO:0000256" key="10">
    <source>
        <dbReference type="HAMAP-Rule" id="MF_03105"/>
    </source>
</evidence>
<dbReference type="GO" id="GO:0008289">
    <property type="term" value="F:lipid binding"/>
    <property type="evidence" value="ECO:0007669"/>
    <property type="project" value="UniProtKB-KW"/>
</dbReference>
<dbReference type="InterPro" id="IPR031468">
    <property type="entry name" value="SMP_LBD"/>
</dbReference>
<evidence type="ECO:0000313" key="13">
    <source>
        <dbReference type="EMBL" id="OZJ05626.1"/>
    </source>
</evidence>
<proteinExistence type="inferred from homology"/>
<comment type="subunit">
    <text evidence="10">Component of the ER-mitochondria encounter structure (ERMES) or MDM complex, composed of MMM1, MDM10, MDM12 and MDM34.</text>
</comment>
<feature type="region of interest" description="Disordered" evidence="11">
    <location>
        <begin position="698"/>
        <end position="727"/>
    </location>
</feature>
<keyword evidence="5 10" id="KW-1000">Mitochondrion outer membrane</keyword>
<feature type="compositionally biased region" description="Basic and acidic residues" evidence="11">
    <location>
        <begin position="703"/>
        <end position="712"/>
    </location>
</feature>
<gene>
    <name evidence="10" type="primary">MDM34</name>
    <name evidence="13" type="ORF">BZG36_01503</name>
</gene>
<keyword evidence="4 10" id="KW-0812">Transmembrane</keyword>
<keyword evidence="9 10" id="KW-0472">Membrane</keyword>
<dbReference type="OrthoDB" id="17927at2759"/>
<evidence type="ECO:0000259" key="12">
    <source>
        <dbReference type="PROSITE" id="PS51847"/>
    </source>
</evidence>
<dbReference type="InterPro" id="IPR027536">
    <property type="entry name" value="MDM34"/>
</dbReference>
<dbReference type="InterPro" id="IPR058825">
    <property type="entry name" value="MDM34_N"/>
</dbReference>
<dbReference type="HAMAP" id="MF_03105">
    <property type="entry name" value="Mdm34"/>
    <property type="match status" value="1"/>
</dbReference>
<dbReference type="GO" id="GO:0032865">
    <property type="term" value="C:ERMES complex"/>
    <property type="evidence" value="ECO:0007669"/>
    <property type="project" value="UniProtKB-UniRule"/>
</dbReference>
<dbReference type="GO" id="GO:0015914">
    <property type="term" value="P:phospholipid transport"/>
    <property type="evidence" value="ECO:0007669"/>
    <property type="project" value="TreeGrafter"/>
</dbReference>
<evidence type="ECO:0000313" key="14">
    <source>
        <dbReference type="Proteomes" id="UP000242875"/>
    </source>
</evidence>
<organism evidence="13 14">
    <name type="scientific">Bifiguratus adelaidae</name>
    <dbReference type="NCBI Taxonomy" id="1938954"/>
    <lineage>
        <taxon>Eukaryota</taxon>
        <taxon>Fungi</taxon>
        <taxon>Fungi incertae sedis</taxon>
        <taxon>Mucoromycota</taxon>
        <taxon>Mucoromycotina</taxon>
        <taxon>Endogonomycetes</taxon>
        <taxon>Endogonales</taxon>
        <taxon>Endogonales incertae sedis</taxon>
        <taxon>Bifiguratus</taxon>
    </lineage>
</organism>
<reference evidence="13 14" key="1">
    <citation type="journal article" date="2017" name="Mycologia">
        <title>Bifiguratus adelaidae, gen. et sp. nov., a new member of Mucoromycotina in endophytic and soil-dwelling habitats.</title>
        <authorList>
            <person name="Torres-Cruz T.J."/>
            <person name="Billingsley Tobias T.L."/>
            <person name="Almatruk M."/>
            <person name="Hesse C."/>
            <person name="Kuske C.R."/>
            <person name="Desiro A."/>
            <person name="Benucci G.M."/>
            <person name="Bonito G."/>
            <person name="Stajich J.E."/>
            <person name="Dunlap C."/>
            <person name="Arnold A.E."/>
            <person name="Porras-Alfaro A."/>
        </authorList>
    </citation>
    <scope>NUCLEOTIDE SEQUENCE [LARGE SCALE GENOMIC DNA]</scope>
    <source>
        <strain evidence="13 14">AZ0501</strain>
    </source>
</reference>
<feature type="domain" description="SMP-LTD" evidence="12">
    <location>
        <begin position="1"/>
        <end position="198"/>
    </location>
</feature>
<dbReference type="PANTHER" id="PTHR28185">
    <property type="entry name" value="MITOCHONDRIAL DISTRIBUTION AND MORPHOLOGY PROTEIN 34"/>
    <property type="match status" value="1"/>
</dbReference>
<evidence type="ECO:0000256" key="8">
    <source>
        <dbReference type="ARBA" id="ARBA00023128"/>
    </source>
</evidence>
<sequence length="770" mass="84659">MAFKFTWPTFSAGFYEDARSLLETTLNKPPTPKSIVDHISVKELHMGTIAPELDILEIGELGSDKFRGIFKLVYAGDAYIVVQTKVQANPMYDGKAHTENQHSQDTTRPSILAAHQPLIVPMLLRISDLKLRGIVVLVVSQTKGITLVFKNDPLENIKVSSTFDSITAVQRFLQAEIEKQLRNLFQEDLPSMIHNLSLKWLVKEPQKSMSDRAPSEALSVVSEPQPYHRSMPPGLDSMSMPDLSRPALKRPLSMGATPSLMSESAYDPYYYDNVIPDIPDFASEAFTSPSPLSTPERQAYFNDTQSHASYASIRPPSYPTAREMQYRSFSDLYDIQKPRETLAMRGITDMYDSLLSEDDANSFTKMAQIFNDNMQSPTYATSDSGLEYGLPGLGLDVLSQDGSIRSFQTSKAPTEREKQMTEKRLVAMMKLNEDDGEVTQQHSDLFLPSGSSVQFDSFSNGMSDSRMDMPSTTTADNVNTRRIASLITSNWTISPFRSSNMEHVIVRSSPRVVLTPAHTSRLERLGSGHRKTVVGKRRVVKLNTGGTVTPTEDGNGECSRSGATSPAGLNYPYSPTPSMSDAFRSNTPHTEEAQPLVSWERKNVSPNLARWSLDRVQRSMNDSPFATPSLSEQTQRSARLGVPVVRPVPFGSIGLKAASGEKSAHQAHQAVFGAWNQPPVSEVGAPGLRRTLGMRADANMSPDEDKQAKVVEPEPNPPASLSSSSSTSTLFSAPILPKLTQLVSTNTPNLETFRRLGSLVQGLGSANLGT</sequence>
<dbReference type="PROSITE" id="PS51847">
    <property type="entry name" value="SMP"/>
    <property type="match status" value="1"/>
</dbReference>
<keyword evidence="14" id="KW-1185">Reference proteome</keyword>
<keyword evidence="8 10" id="KW-0496">Mitochondrion</keyword>
<dbReference type="AlphaFoldDB" id="A0A261Y4T1"/>
<keyword evidence="2" id="KW-0813">Transport</keyword>
<dbReference type="CDD" id="cd21673">
    <property type="entry name" value="SMP_Mdm34"/>
    <property type="match status" value="1"/>
</dbReference>
<comment type="function">
    <text evidence="10">Component of the ERMES/MDM complex, which serves as a molecular tether to connect the endoplasmic reticulum (ER) and mitochondria. Components of this complex are involved in the control of mitochondrial shape and protein biogenesis, and function in nonvesicular lipid trafficking between the ER and mitochondria. MDM34 is required for the interaction of the ER-resident membrane protein MMM1 and the outer mitochondrial membrane-resident beta-barrel protein MDM10.</text>
</comment>
<dbReference type="Proteomes" id="UP000242875">
    <property type="component" value="Unassembled WGS sequence"/>
</dbReference>
<evidence type="ECO:0000256" key="3">
    <source>
        <dbReference type="ARBA" id="ARBA00022452"/>
    </source>
</evidence>